<dbReference type="HOGENOM" id="CLU_070253_0_0_11"/>
<reference evidence="1 2" key="1">
    <citation type="submission" date="2011-05" db="EMBL/GenBank/DDBJ databases">
        <title>Whole genome sequence of Microlunatus phosphovorus NM-1.</title>
        <authorList>
            <person name="Hosoyama A."/>
            <person name="Sasaki K."/>
            <person name="Harada T."/>
            <person name="Igarashi R."/>
            <person name="Kawakoshi A."/>
            <person name="Sasagawa M."/>
            <person name="Fukada J."/>
            <person name="Nakamura S."/>
            <person name="Katano Y."/>
            <person name="Hanada S."/>
            <person name="Kamagata Y."/>
            <person name="Nakamura N."/>
            <person name="Yamazaki S."/>
            <person name="Fujita N."/>
        </authorList>
    </citation>
    <scope>NUCLEOTIDE SEQUENCE [LARGE SCALE GENOMIC DNA]</scope>
    <source>
        <strain evidence="2">ATCC 700054 / DSM 10555 / JCM 9379 / NBRC 101784 / NCIMB 13414 / VKM Ac-1990 / NM-1</strain>
    </source>
</reference>
<dbReference type="eggNOG" id="COG1041">
    <property type="taxonomic scope" value="Bacteria"/>
</dbReference>
<dbReference type="OrthoDB" id="1637728at2"/>
<organism evidence="1 2">
    <name type="scientific">Microlunatus phosphovorus (strain ATCC 700054 / DSM 10555 / JCM 9379 / NBRC 101784 / NCIMB 13414 / VKM Ac-1990 / NM-1)</name>
    <dbReference type="NCBI Taxonomy" id="1032480"/>
    <lineage>
        <taxon>Bacteria</taxon>
        <taxon>Bacillati</taxon>
        <taxon>Actinomycetota</taxon>
        <taxon>Actinomycetes</taxon>
        <taxon>Propionibacteriales</taxon>
        <taxon>Propionibacteriaceae</taxon>
        <taxon>Microlunatus</taxon>
    </lineage>
</organism>
<dbReference type="SUPFAM" id="SSF53335">
    <property type="entry name" value="S-adenosyl-L-methionine-dependent methyltransferases"/>
    <property type="match status" value="1"/>
</dbReference>
<dbReference type="EMBL" id="AP012204">
    <property type="protein sequence ID" value="BAK34586.1"/>
    <property type="molecule type" value="Genomic_DNA"/>
</dbReference>
<name>F5XR96_MICPN</name>
<dbReference type="STRING" id="1032480.MLP_15720"/>
<dbReference type="AlphaFoldDB" id="F5XR96"/>
<dbReference type="Proteomes" id="UP000007947">
    <property type="component" value="Chromosome"/>
</dbReference>
<dbReference type="RefSeq" id="WP_013862469.1">
    <property type="nucleotide sequence ID" value="NC_015635.1"/>
</dbReference>
<keyword evidence="2" id="KW-1185">Reference proteome</keyword>
<dbReference type="KEGG" id="mph:MLP_15720"/>
<evidence type="ECO:0000313" key="2">
    <source>
        <dbReference type="Proteomes" id="UP000007947"/>
    </source>
</evidence>
<accession>F5XR96</accession>
<dbReference type="Gene3D" id="3.40.50.150">
    <property type="entry name" value="Vaccinia Virus protein VP39"/>
    <property type="match status" value="1"/>
</dbReference>
<evidence type="ECO:0000313" key="1">
    <source>
        <dbReference type="EMBL" id="BAK34586.1"/>
    </source>
</evidence>
<dbReference type="InterPro" id="IPR029063">
    <property type="entry name" value="SAM-dependent_MTases_sf"/>
</dbReference>
<protein>
    <submittedName>
        <fullName evidence="1">Uncharacterized protein</fullName>
    </submittedName>
</protein>
<proteinExistence type="predicted"/>
<gene>
    <name evidence="1" type="ordered locus">MLP_15720</name>
</gene>
<sequence length="345" mass="37446">MREYALLVQPAANRVYAAASVGLTCAELEVLNRAVLGGAISGLGPATIAGVPYVVFEAGELDSRAVGYLANLSSAFALFARRGALLEPVELSPLDRFDDDLLTIQKYQGKTNEHFTKLLLNVTVLSSAAASQMLDRRLRVLDPLAGRGTTLNQVLMYGWDAAGLDLDEKDFDAYAAFLQTWLKRKRLKHHAEVTRIRRQKQSMGRQLKASVGIDRDSYKAGDALEVTFVHGDTLRAPEFFAAGSFDALVGDLPYGVRHATRPGGPRELHRSPLELVAAAAPGWARLLRPGGAIGLSWNTVVAPREEMLAALAAAGLESLDSGPYREFTHRVDQSITRDIAVARKP</sequence>